<dbReference type="RefSeq" id="WP_357782606.1">
    <property type="nucleotide sequence ID" value="NZ_JBFAKC010000004.1"/>
</dbReference>
<comment type="caution">
    <text evidence="2">The sequence shown here is derived from an EMBL/GenBank/DDBJ whole genome shotgun (WGS) entry which is preliminary data.</text>
</comment>
<evidence type="ECO:0000256" key="1">
    <source>
        <dbReference type="SAM" id="Phobius"/>
    </source>
</evidence>
<sequence length="167" mass="17250">MSHPITRRAVYGLLALWPTGLVLALINAEVPQVTTPVFAVLAGIYVALAAAAIRCVAVSGPTAAVNWVAASIALFAIAGFTGEPTARQPSSMLLNTAVLFAVSLAVLVGAVGLLVRFRRSDRMTVAVPAAVAFVLGIPFMATLIPYLLGVAILATTANRSPIPEESK</sequence>
<accession>A0ABV3FRY8</accession>
<feature type="transmembrane region" description="Helical" evidence="1">
    <location>
        <begin position="93"/>
        <end position="115"/>
    </location>
</feature>
<evidence type="ECO:0000313" key="3">
    <source>
        <dbReference type="Proteomes" id="UP001551695"/>
    </source>
</evidence>
<organism evidence="2 3">
    <name type="scientific">Nocardia aurea</name>
    <dbReference type="NCBI Taxonomy" id="2144174"/>
    <lineage>
        <taxon>Bacteria</taxon>
        <taxon>Bacillati</taxon>
        <taxon>Actinomycetota</taxon>
        <taxon>Actinomycetes</taxon>
        <taxon>Mycobacteriales</taxon>
        <taxon>Nocardiaceae</taxon>
        <taxon>Nocardia</taxon>
    </lineage>
</organism>
<keyword evidence="1" id="KW-0472">Membrane</keyword>
<feature type="transmembrane region" description="Helical" evidence="1">
    <location>
        <begin position="64"/>
        <end position="81"/>
    </location>
</feature>
<keyword evidence="1" id="KW-1133">Transmembrane helix</keyword>
<reference evidence="2 3" key="1">
    <citation type="submission" date="2024-06" db="EMBL/GenBank/DDBJ databases">
        <title>The Natural Products Discovery Center: Release of the First 8490 Sequenced Strains for Exploring Actinobacteria Biosynthetic Diversity.</title>
        <authorList>
            <person name="Kalkreuter E."/>
            <person name="Kautsar S.A."/>
            <person name="Yang D."/>
            <person name="Bader C.D."/>
            <person name="Teijaro C.N."/>
            <person name="Fluegel L."/>
            <person name="Davis C.M."/>
            <person name="Simpson J.R."/>
            <person name="Lauterbach L."/>
            <person name="Steele A.D."/>
            <person name="Gui C."/>
            <person name="Meng S."/>
            <person name="Li G."/>
            <person name="Viehrig K."/>
            <person name="Ye F."/>
            <person name="Su P."/>
            <person name="Kiefer A.F."/>
            <person name="Nichols A."/>
            <person name="Cepeda A.J."/>
            <person name="Yan W."/>
            <person name="Fan B."/>
            <person name="Jiang Y."/>
            <person name="Adhikari A."/>
            <person name="Zheng C.-J."/>
            <person name="Schuster L."/>
            <person name="Cowan T.M."/>
            <person name="Smanski M.J."/>
            <person name="Chevrette M.G."/>
            <person name="De Carvalho L.P.S."/>
            <person name="Shen B."/>
        </authorList>
    </citation>
    <scope>NUCLEOTIDE SEQUENCE [LARGE SCALE GENOMIC DNA]</scope>
    <source>
        <strain evidence="2 3">NPDC050403</strain>
    </source>
</reference>
<keyword evidence="1" id="KW-0812">Transmembrane</keyword>
<dbReference type="Proteomes" id="UP001551695">
    <property type="component" value="Unassembled WGS sequence"/>
</dbReference>
<protein>
    <submittedName>
        <fullName evidence="2">Uncharacterized protein</fullName>
    </submittedName>
</protein>
<feature type="transmembrane region" description="Helical" evidence="1">
    <location>
        <begin position="38"/>
        <end position="57"/>
    </location>
</feature>
<gene>
    <name evidence="2" type="ORF">AB0I48_11545</name>
</gene>
<feature type="transmembrane region" description="Helical" evidence="1">
    <location>
        <begin position="127"/>
        <end position="154"/>
    </location>
</feature>
<dbReference type="EMBL" id="JBFAKC010000004">
    <property type="protein sequence ID" value="MEV0708191.1"/>
    <property type="molecule type" value="Genomic_DNA"/>
</dbReference>
<proteinExistence type="predicted"/>
<evidence type="ECO:0000313" key="2">
    <source>
        <dbReference type="EMBL" id="MEV0708191.1"/>
    </source>
</evidence>
<name>A0ABV3FRY8_9NOCA</name>
<keyword evidence="3" id="KW-1185">Reference proteome</keyword>